<comment type="caution">
    <text evidence="1">The sequence shown here is derived from an EMBL/GenBank/DDBJ whole genome shotgun (WGS) entry which is preliminary data.</text>
</comment>
<sequence length="441" mass="52544">MFSVSKRKIIDLLALFSTSFSVCWMFSYHYVSNHEFPCTCKQNRALKYKEQTLNKYSPKLFTEKIVVNGSIASRDENIWSGQKTNSHFELFTMPSNDVSRSLCHNISWDSNMTIRKFYGWDPKVLQNSYLSTYKSPCFYTPRKSLSCLPYFFLAGMPKSGTTDIWGKLIQHPQILNSVKEPHWWSRLFKAKVRNKHRYSPFNGYTRFFKTFIWRYSKMNAKKTKQVVIGDGSVSTFWDNHYWLTAGVDKTPGVLQIIHSVLPKAKFIVAFREPSYRLFSSYQYFKVGKVKDYHRQVVRSLRSFSECFNRSSVRTCTFSQSEETKILRVHINMYSVYVREFLRFFPRDQLFHFRLDEWSKDCPGLLKKLFAFLEIDAMPQKELSNICQKKRRNKTRKKVQSLDQSNETRKMVQEFYKPYLRELAELLDDPRYLWEDNVTKDF</sequence>
<dbReference type="OrthoDB" id="8068875at2759"/>
<dbReference type="PANTHER" id="PTHR15723:SF0">
    <property type="entry name" value="CARBOHYDRATE SULFOTRANSFERASE 15"/>
    <property type="match status" value="1"/>
</dbReference>
<dbReference type="InterPro" id="IPR052654">
    <property type="entry name" value="CS_Sulfotransferase"/>
</dbReference>
<dbReference type="Proteomes" id="UP001152320">
    <property type="component" value="Chromosome 15"/>
</dbReference>
<dbReference type="PANTHER" id="PTHR15723">
    <property type="entry name" value="CARBOHYDRATE SULFOTRANSFERASE 15"/>
    <property type="match status" value="1"/>
</dbReference>
<accession>A0A9Q1GWX5</accession>
<organism evidence="1 2">
    <name type="scientific">Holothuria leucospilota</name>
    <name type="common">Black long sea cucumber</name>
    <name type="synonym">Mertensiothuria leucospilota</name>
    <dbReference type="NCBI Taxonomy" id="206669"/>
    <lineage>
        <taxon>Eukaryota</taxon>
        <taxon>Metazoa</taxon>
        <taxon>Echinodermata</taxon>
        <taxon>Eleutherozoa</taxon>
        <taxon>Echinozoa</taxon>
        <taxon>Holothuroidea</taxon>
        <taxon>Aspidochirotacea</taxon>
        <taxon>Aspidochirotida</taxon>
        <taxon>Holothuriidae</taxon>
        <taxon>Holothuria</taxon>
    </lineage>
</organism>
<keyword evidence="2" id="KW-1185">Reference proteome</keyword>
<dbReference type="Gene3D" id="3.40.50.300">
    <property type="entry name" value="P-loop containing nucleotide triphosphate hydrolases"/>
    <property type="match status" value="1"/>
</dbReference>
<protein>
    <submittedName>
        <fullName evidence="1">Carbohydrate sulfotransferase 15</fullName>
    </submittedName>
</protein>
<reference evidence="1" key="1">
    <citation type="submission" date="2021-10" db="EMBL/GenBank/DDBJ databases">
        <title>Tropical sea cucumber genome reveals ecological adaptation and Cuvierian tubules defense mechanism.</title>
        <authorList>
            <person name="Chen T."/>
        </authorList>
    </citation>
    <scope>NUCLEOTIDE SEQUENCE</scope>
    <source>
        <strain evidence="1">Nanhai2018</strain>
        <tissue evidence="1">Muscle</tissue>
    </source>
</reference>
<name>A0A9Q1GWX5_HOLLE</name>
<evidence type="ECO:0000313" key="1">
    <source>
        <dbReference type="EMBL" id="KAJ8028302.1"/>
    </source>
</evidence>
<dbReference type="InterPro" id="IPR027417">
    <property type="entry name" value="P-loop_NTPase"/>
</dbReference>
<proteinExistence type="predicted"/>
<dbReference type="Pfam" id="PF13469">
    <property type="entry name" value="Sulfotransfer_3"/>
    <property type="match status" value="1"/>
</dbReference>
<dbReference type="GO" id="GO:0050659">
    <property type="term" value="F:N-acetylgalactosamine 4-sulfate 6-O-sulfotransferase activity"/>
    <property type="evidence" value="ECO:0007669"/>
    <property type="project" value="TreeGrafter"/>
</dbReference>
<dbReference type="AlphaFoldDB" id="A0A9Q1GWX5"/>
<dbReference type="GO" id="GO:0019319">
    <property type="term" value="P:hexose biosynthetic process"/>
    <property type="evidence" value="ECO:0007669"/>
    <property type="project" value="TreeGrafter"/>
</dbReference>
<evidence type="ECO:0000313" key="2">
    <source>
        <dbReference type="Proteomes" id="UP001152320"/>
    </source>
</evidence>
<dbReference type="EMBL" id="JAIZAY010000015">
    <property type="protein sequence ID" value="KAJ8028302.1"/>
    <property type="molecule type" value="Genomic_DNA"/>
</dbReference>
<gene>
    <name evidence="1" type="ORF">HOLleu_30502</name>
</gene>
<dbReference type="SUPFAM" id="SSF52540">
    <property type="entry name" value="P-loop containing nucleoside triphosphate hydrolases"/>
    <property type="match status" value="1"/>
</dbReference>